<evidence type="ECO:0000313" key="9">
    <source>
        <dbReference type="EMBL" id="KAJ9165236.1"/>
    </source>
</evidence>
<evidence type="ECO:0000313" key="10">
    <source>
        <dbReference type="Proteomes" id="UP001174691"/>
    </source>
</evidence>
<keyword evidence="2 6" id="KW-0645">Protease</keyword>
<name>A0AA38SJX9_9PEZI</name>
<reference evidence="9" key="1">
    <citation type="submission" date="2022-07" db="EMBL/GenBank/DDBJ databases">
        <title>Fungi with potential for degradation of polypropylene.</title>
        <authorList>
            <person name="Gostincar C."/>
        </authorList>
    </citation>
    <scope>NUCLEOTIDE SEQUENCE</scope>
    <source>
        <strain evidence="9">EXF-13287</strain>
    </source>
</reference>
<feature type="chain" id="PRO_5041297741" evidence="7">
    <location>
        <begin position="24"/>
        <end position="423"/>
    </location>
</feature>
<accession>A0AA38SJX9</accession>
<evidence type="ECO:0000256" key="6">
    <source>
        <dbReference type="RuleBase" id="RU000454"/>
    </source>
</evidence>
<evidence type="ECO:0000256" key="7">
    <source>
        <dbReference type="SAM" id="SignalP"/>
    </source>
</evidence>
<evidence type="ECO:0000256" key="5">
    <source>
        <dbReference type="PIRSR" id="PIRSR601461-1"/>
    </source>
</evidence>
<keyword evidence="10" id="KW-1185">Reference proteome</keyword>
<dbReference type="EMBL" id="JANBVN010000005">
    <property type="protein sequence ID" value="KAJ9165236.1"/>
    <property type="molecule type" value="Genomic_DNA"/>
</dbReference>
<dbReference type="Proteomes" id="UP001174691">
    <property type="component" value="Unassembled WGS sequence"/>
</dbReference>
<dbReference type="Gene3D" id="2.40.70.10">
    <property type="entry name" value="Acid Proteases"/>
    <property type="match status" value="2"/>
</dbReference>
<keyword evidence="3 6" id="KW-0064">Aspartyl protease</keyword>
<dbReference type="PANTHER" id="PTHR47966:SF2">
    <property type="entry name" value="ASPERGILLOPEPSIN-1-RELATED"/>
    <property type="match status" value="1"/>
</dbReference>
<feature type="active site" evidence="5">
    <location>
        <position position="119"/>
    </location>
</feature>
<dbReference type="InterPro" id="IPR034163">
    <property type="entry name" value="Aspergillopepsin-like_cat_dom"/>
</dbReference>
<dbReference type="GO" id="GO:0004190">
    <property type="term" value="F:aspartic-type endopeptidase activity"/>
    <property type="evidence" value="ECO:0007669"/>
    <property type="project" value="UniProtKB-KW"/>
</dbReference>
<keyword evidence="7" id="KW-0732">Signal</keyword>
<dbReference type="InterPro" id="IPR021109">
    <property type="entry name" value="Peptidase_aspartic_dom_sf"/>
</dbReference>
<evidence type="ECO:0000259" key="8">
    <source>
        <dbReference type="PROSITE" id="PS51767"/>
    </source>
</evidence>
<dbReference type="InterPro" id="IPR033121">
    <property type="entry name" value="PEPTIDASE_A1"/>
</dbReference>
<evidence type="ECO:0000256" key="3">
    <source>
        <dbReference type="ARBA" id="ARBA00022750"/>
    </source>
</evidence>
<feature type="domain" description="Peptidase A1" evidence="8">
    <location>
        <begin position="101"/>
        <end position="418"/>
    </location>
</feature>
<dbReference type="Pfam" id="PF00026">
    <property type="entry name" value="Asp"/>
    <property type="match status" value="1"/>
</dbReference>
<dbReference type="PROSITE" id="PS00141">
    <property type="entry name" value="ASP_PROTEASE"/>
    <property type="match status" value="1"/>
</dbReference>
<feature type="active site" evidence="5">
    <location>
        <position position="305"/>
    </location>
</feature>
<dbReference type="PROSITE" id="PS51767">
    <property type="entry name" value="PEPTIDASE_A1"/>
    <property type="match status" value="1"/>
</dbReference>
<dbReference type="PRINTS" id="PR00792">
    <property type="entry name" value="PEPSIN"/>
</dbReference>
<gene>
    <name evidence="9" type="ORF">NKR19_g584</name>
</gene>
<proteinExistence type="inferred from homology"/>
<organism evidence="9 10">
    <name type="scientific">Coniochaeta hoffmannii</name>
    <dbReference type="NCBI Taxonomy" id="91930"/>
    <lineage>
        <taxon>Eukaryota</taxon>
        <taxon>Fungi</taxon>
        <taxon>Dikarya</taxon>
        <taxon>Ascomycota</taxon>
        <taxon>Pezizomycotina</taxon>
        <taxon>Sordariomycetes</taxon>
        <taxon>Sordariomycetidae</taxon>
        <taxon>Coniochaetales</taxon>
        <taxon>Coniochaetaceae</taxon>
        <taxon>Coniochaeta</taxon>
    </lineage>
</organism>
<evidence type="ECO:0000256" key="4">
    <source>
        <dbReference type="ARBA" id="ARBA00022801"/>
    </source>
</evidence>
<comment type="caution">
    <text evidence="9">The sequence shown here is derived from an EMBL/GenBank/DDBJ whole genome shotgun (WGS) entry which is preliminary data.</text>
</comment>
<dbReference type="InterPro" id="IPR001969">
    <property type="entry name" value="Aspartic_peptidase_AS"/>
</dbReference>
<dbReference type="CDD" id="cd06097">
    <property type="entry name" value="Aspergillopepsin_like"/>
    <property type="match status" value="1"/>
</dbReference>
<evidence type="ECO:0000256" key="1">
    <source>
        <dbReference type="ARBA" id="ARBA00007447"/>
    </source>
</evidence>
<protein>
    <submittedName>
        <fullName evidence="9">Acid protease</fullName>
    </submittedName>
</protein>
<comment type="similarity">
    <text evidence="1 6">Belongs to the peptidase A1 family.</text>
</comment>
<evidence type="ECO:0000256" key="2">
    <source>
        <dbReference type="ARBA" id="ARBA00022670"/>
    </source>
</evidence>
<dbReference type="GO" id="GO:0006508">
    <property type="term" value="P:proteolysis"/>
    <property type="evidence" value="ECO:0007669"/>
    <property type="project" value="UniProtKB-KW"/>
</dbReference>
<feature type="signal peptide" evidence="7">
    <location>
        <begin position="1"/>
        <end position="23"/>
    </location>
</feature>
<dbReference type="PANTHER" id="PTHR47966">
    <property type="entry name" value="BETA-SITE APP-CLEAVING ENZYME, ISOFORM A-RELATED"/>
    <property type="match status" value="1"/>
</dbReference>
<dbReference type="AlphaFoldDB" id="A0AA38SJX9"/>
<keyword evidence="4 6" id="KW-0378">Hydrolase</keyword>
<dbReference type="InterPro" id="IPR001461">
    <property type="entry name" value="Aspartic_peptidase_A1"/>
</dbReference>
<sequence>MIANFATQAFWLCMLLIISLVHAHPTSPGPFDLSSIKHDNAGSFAIGANRNPNVQRSGPRAKLRALAKYGLPISDALADLASSKGAIGDVAAYNQSEDREWLSPVSIGTPGQDVLLDFDTGSSDLWVFSSETKTRGAINGSRQIWSPTLSSTASQLNGSRWQIMYGDGSYASGSVWKDTVLLGNISIPGVIVESAVTVSRSMVTDQVLSGLLGLAYAQPSQVYPSAPTLLDLLTPLLDSPVFTVDLHWHTNGLYEFGRIDESKHDGDILYTPLVNNSKYWEFAFTGFNIGSSVEWLESRWPAIVDTGTTLMLLQDDLVQLYYANASDAGAVYNATVDGYVYPCNATLPDLHVGFDNGFYASIPGKYLNYTDMGELGSPGICYGGLQSVGALEFSILGDVFLKAVYAVFDIGNGQIGLADKALN</sequence>
<dbReference type="SUPFAM" id="SSF50630">
    <property type="entry name" value="Acid proteases"/>
    <property type="match status" value="1"/>
</dbReference>